<comment type="caution">
    <text evidence="2">The sequence shown here is derived from an EMBL/GenBank/DDBJ whole genome shotgun (WGS) entry which is preliminary data.</text>
</comment>
<proteinExistence type="predicted"/>
<dbReference type="AlphaFoldDB" id="A0A327W4V2"/>
<evidence type="ECO:0000313" key="3">
    <source>
        <dbReference type="Proteomes" id="UP000249819"/>
    </source>
</evidence>
<sequence length="340" mass="40050">MTRRIYLHTPTADYKRESSIPSDLKSYCWRPARIYLDRDETGWVMEQKVEIFGIGICRDLHHLPAGTQLEVVSEYRLLALNQSSSYLVQTHAGHLVDVGDKYAAEHTLFKVAPGINNTVVDSGLGEIFYVTVRPDWIKTLVRAYPELRRLKRWEQVITTTRVHENNLNTNYIRETMKKRILGCQDLQNHRKRYMARCAVNYLVNFINELVESTPQQLTSAEVQLAHDIAETIRENFYLIYIENLLTEKFGRPFQQLDDYFKAVMHNSIHEYLQMERMDWAYHQLANTTEDHESIACLCGYLPWGSPDEELNNDQHSFKRFVRDFKSYYNLTILEVRVEMN</sequence>
<feature type="domain" description="HTH araC/xylS-type" evidence="1">
    <location>
        <begin position="226"/>
        <end position="338"/>
    </location>
</feature>
<dbReference type="GO" id="GO:0043565">
    <property type="term" value="F:sequence-specific DNA binding"/>
    <property type="evidence" value="ECO:0007669"/>
    <property type="project" value="InterPro"/>
</dbReference>
<keyword evidence="3" id="KW-1185">Reference proteome</keyword>
<protein>
    <submittedName>
        <fullName evidence="2">AraC-like DNA-binding protein</fullName>
    </submittedName>
</protein>
<dbReference type="GO" id="GO:0003700">
    <property type="term" value="F:DNA-binding transcription factor activity"/>
    <property type="evidence" value="ECO:0007669"/>
    <property type="project" value="InterPro"/>
</dbReference>
<name>A0A327W4V2_9BACT</name>
<dbReference type="Gene3D" id="1.10.10.60">
    <property type="entry name" value="Homeodomain-like"/>
    <property type="match status" value="1"/>
</dbReference>
<dbReference type="RefSeq" id="WP_146616212.1">
    <property type="nucleotide sequence ID" value="NZ_QLMA01000005.1"/>
</dbReference>
<reference evidence="2 3" key="1">
    <citation type="submission" date="2018-06" db="EMBL/GenBank/DDBJ databases">
        <title>Genomic Encyclopedia of Archaeal and Bacterial Type Strains, Phase II (KMG-II): from individual species to whole genera.</title>
        <authorList>
            <person name="Goeker M."/>
        </authorList>
    </citation>
    <scope>NUCLEOTIDE SEQUENCE [LARGE SCALE GENOMIC DNA]</scope>
    <source>
        <strain evidence="2 3">DSM 29821</strain>
    </source>
</reference>
<accession>A0A327W4V2</accession>
<evidence type="ECO:0000313" key="2">
    <source>
        <dbReference type="EMBL" id="RAJ79998.1"/>
    </source>
</evidence>
<evidence type="ECO:0000259" key="1">
    <source>
        <dbReference type="PROSITE" id="PS01124"/>
    </source>
</evidence>
<dbReference type="InterPro" id="IPR018060">
    <property type="entry name" value="HTH_AraC"/>
</dbReference>
<dbReference type="OrthoDB" id="637213at2"/>
<dbReference type="EMBL" id="QLMA01000005">
    <property type="protein sequence ID" value="RAJ79998.1"/>
    <property type="molecule type" value="Genomic_DNA"/>
</dbReference>
<dbReference type="Proteomes" id="UP000249819">
    <property type="component" value="Unassembled WGS sequence"/>
</dbReference>
<keyword evidence="2" id="KW-0238">DNA-binding</keyword>
<organism evidence="2 3">
    <name type="scientific">Chitinophaga dinghuensis</name>
    <dbReference type="NCBI Taxonomy" id="1539050"/>
    <lineage>
        <taxon>Bacteria</taxon>
        <taxon>Pseudomonadati</taxon>
        <taxon>Bacteroidota</taxon>
        <taxon>Chitinophagia</taxon>
        <taxon>Chitinophagales</taxon>
        <taxon>Chitinophagaceae</taxon>
        <taxon>Chitinophaga</taxon>
    </lineage>
</organism>
<gene>
    <name evidence="2" type="ORF">CLV59_105104</name>
</gene>
<dbReference type="PROSITE" id="PS01124">
    <property type="entry name" value="HTH_ARAC_FAMILY_2"/>
    <property type="match status" value="1"/>
</dbReference>